<organism evidence="1 2">
    <name type="scientific">Datura stramonium</name>
    <name type="common">Jimsonweed</name>
    <name type="synonym">Common thornapple</name>
    <dbReference type="NCBI Taxonomy" id="4076"/>
    <lineage>
        <taxon>Eukaryota</taxon>
        <taxon>Viridiplantae</taxon>
        <taxon>Streptophyta</taxon>
        <taxon>Embryophyta</taxon>
        <taxon>Tracheophyta</taxon>
        <taxon>Spermatophyta</taxon>
        <taxon>Magnoliopsida</taxon>
        <taxon>eudicotyledons</taxon>
        <taxon>Gunneridae</taxon>
        <taxon>Pentapetalae</taxon>
        <taxon>asterids</taxon>
        <taxon>lamiids</taxon>
        <taxon>Solanales</taxon>
        <taxon>Solanaceae</taxon>
        <taxon>Solanoideae</taxon>
        <taxon>Datureae</taxon>
        <taxon>Datura</taxon>
    </lineage>
</organism>
<dbReference type="Proteomes" id="UP000823775">
    <property type="component" value="Unassembled WGS sequence"/>
</dbReference>
<evidence type="ECO:0000313" key="1">
    <source>
        <dbReference type="EMBL" id="MCE3050754.1"/>
    </source>
</evidence>
<evidence type="ECO:0000313" key="2">
    <source>
        <dbReference type="Proteomes" id="UP000823775"/>
    </source>
</evidence>
<accession>A0ABS8WKS5</accession>
<protein>
    <submittedName>
        <fullName evidence="1">Uncharacterized protein</fullName>
    </submittedName>
</protein>
<keyword evidence="2" id="KW-1185">Reference proteome</keyword>
<sequence length="105" mass="11484">MGKISVVSKQRPENDRCKAVAMRSVKTILEQQTPEIGPNVNEKIPNLEEAREWSSTLSDSRIQGCDVPIGQESRADHIGLCGSATESKETCSAPLEWRSEACDAP</sequence>
<gene>
    <name evidence="1" type="ORF">HAX54_048023</name>
</gene>
<name>A0ABS8WKS5_DATST</name>
<dbReference type="EMBL" id="JACEIK010007885">
    <property type="protein sequence ID" value="MCE3050754.1"/>
    <property type="molecule type" value="Genomic_DNA"/>
</dbReference>
<reference evidence="1 2" key="1">
    <citation type="journal article" date="2021" name="BMC Genomics">
        <title>Datura genome reveals duplications of psychoactive alkaloid biosynthetic genes and high mutation rate following tissue culture.</title>
        <authorList>
            <person name="Rajewski A."/>
            <person name="Carter-House D."/>
            <person name="Stajich J."/>
            <person name="Litt A."/>
        </authorList>
    </citation>
    <scope>NUCLEOTIDE SEQUENCE [LARGE SCALE GENOMIC DNA]</scope>
    <source>
        <strain evidence="1">AR-01</strain>
    </source>
</reference>
<comment type="caution">
    <text evidence="1">The sequence shown here is derived from an EMBL/GenBank/DDBJ whole genome shotgun (WGS) entry which is preliminary data.</text>
</comment>
<proteinExistence type="predicted"/>